<sequence length="267" mass="29133">MKRKAAVANQFYEGDPRRLEKQLDTFFEPGLEQKKVIAVVSPHAGYIYSGKVAGAVFSRINPASTYVILGPNHRGFGSSVGIMSAGSWEMPWGEVSINHDLATNIGENSPLVSEDEFAHQFEHSLEVQVPFINRISPQATIVPISLSIRDYNPCEEIGHALATAISDYGEVTTIVASTDMSHYEPHEVAKRKDQPAIDAIVALEPKKLFDYVKKHRVSMCGVIPTVITLLAAKELGAVNAELILYMTSGETSGDYHQVVGYAGLCIS</sequence>
<dbReference type="PANTHER" id="PTHR11060">
    <property type="entry name" value="PROTEIN MEMO1"/>
    <property type="match status" value="1"/>
</dbReference>
<dbReference type="NCBIfam" id="TIGR04336">
    <property type="entry name" value="AmmeMemoSam_B"/>
    <property type="match status" value="1"/>
</dbReference>
<dbReference type="Proteomes" id="UP001594351">
    <property type="component" value="Unassembled WGS sequence"/>
</dbReference>
<keyword evidence="4" id="KW-1185">Reference proteome</keyword>
<name>A0ABV6YYG9_UNCC1</name>
<dbReference type="HAMAP" id="MF_00055">
    <property type="entry name" value="MEMO1"/>
    <property type="match status" value="1"/>
</dbReference>
<dbReference type="Pfam" id="PF01875">
    <property type="entry name" value="Memo"/>
    <property type="match status" value="1"/>
</dbReference>
<evidence type="ECO:0000313" key="3">
    <source>
        <dbReference type="EMBL" id="MFC1851243.1"/>
    </source>
</evidence>
<accession>A0ABV6YYG9</accession>
<dbReference type="Gene3D" id="3.40.830.10">
    <property type="entry name" value="LigB-like"/>
    <property type="match status" value="1"/>
</dbReference>
<reference evidence="3 4" key="1">
    <citation type="submission" date="2024-09" db="EMBL/GenBank/DDBJ databases">
        <title>Laminarin stimulates single cell rates of sulfate reduction while oxygen inhibits transcriptomic activity in coastal marine sediment.</title>
        <authorList>
            <person name="Lindsay M."/>
            <person name="Orcutt B."/>
            <person name="Emerson D."/>
            <person name="Stepanauskas R."/>
            <person name="D'Angelo T."/>
        </authorList>
    </citation>
    <scope>NUCLEOTIDE SEQUENCE [LARGE SCALE GENOMIC DNA]</scope>
    <source>
        <strain evidence="3">SAG AM-311-K15</strain>
    </source>
</reference>
<dbReference type="PANTHER" id="PTHR11060:SF0">
    <property type="entry name" value="PROTEIN MEMO1"/>
    <property type="match status" value="1"/>
</dbReference>
<dbReference type="CDD" id="cd07361">
    <property type="entry name" value="MEMO_like"/>
    <property type="match status" value="1"/>
</dbReference>
<protein>
    <recommendedName>
        <fullName evidence="2">MEMO1 family protein ACFL27_13690</fullName>
    </recommendedName>
</protein>
<proteinExistence type="inferred from homology"/>
<dbReference type="EMBL" id="JBHPBY010000169">
    <property type="protein sequence ID" value="MFC1851243.1"/>
    <property type="molecule type" value="Genomic_DNA"/>
</dbReference>
<comment type="caution">
    <text evidence="3">The sequence shown here is derived from an EMBL/GenBank/DDBJ whole genome shotgun (WGS) entry which is preliminary data.</text>
</comment>
<evidence type="ECO:0000256" key="2">
    <source>
        <dbReference type="HAMAP-Rule" id="MF_00055"/>
    </source>
</evidence>
<gene>
    <name evidence="3" type="primary">amrB</name>
    <name evidence="3" type="ORF">ACFL27_13690</name>
</gene>
<organism evidence="3 4">
    <name type="scientific">candidate division CSSED10-310 bacterium</name>
    <dbReference type="NCBI Taxonomy" id="2855610"/>
    <lineage>
        <taxon>Bacteria</taxon>
        <taxon>Bacteria division CSSED10-310</taxon>
    </lineage>
</organism>
<comment type="similarity">
    <text evidence="1 2">Belongs to the MEMO1 family.</text>
</comment>
<dbReference type="InterPro" id="IPR002737">
    <property type="entry name" value="MEMO1_fam"/>
</dbReference>
<evidence type="ECO:0000256" key="1">
    <source>
        <dbReference type="ARBA" id="ARBA00006315"/>
    </source>
</evidence>
<evidence type="ECO:0000313" key="4">
    <source>
        <dbReference type="Proteomes" id="UP001594351"/>
    </source>
</evidence>